<dbReference type="Gene3D" id="1.20.120.330">
    <property type="entry name" value="Nucleotidyltransferases domain 2"/>
    <property type="match status" value="1"/>
</dbReference>
<name>A0ABT2ENV8_9BACT</name>
<feature type="domain" description="HEPN" evidence="1">
    <location>
        <begin position="140"/>
        <end position="250"/>
    </location>
</feature>
<dbReference type="InterPro" id="IPR002934">
    <property type="entry name" value="Polymerase_NTP_transf_dom"/>
</dbReference>
<keyword evidence="3" id="KW-1185">Reference proteome</keyword>
<accession>A0ABT2ENV8</accession>
<dbReference type="Pfam" id="PF05168">
    <property type="entry name" value="HEPN"/>
    <property type="match status" value="1"/>
</dbReference>
<dbReference type="InterPro" id="IPR007842">
    <property type="entry name" value="HEPN_dom"/>
</dbReference>
<organism evidence="2 3">
    <name type="scientific">Candidatus Fervidibacter sacchari</name>
    <dbReference type="NCBI Taxonomy" id="1448929"/>
    <lineage>
        <taxon>Bacteria</taxon>
        <taxon>Candidatus Fervidibacterota</taxon>
        <taxon>Candidatus Fervidibacter</taxon>
    </lineage>
</organism>
<evidence type="ECO:0000259" key="1">
    <source>
        <dbReference type="PROSITE" id="PS50910"/>
    </source>
</evidence>
<dbReference type="EMBL" id="JANUCP010000003">
    <property type="protein sequence ID" value="MCS3919374.1"/>
    <property type="molecule type" value="Genomic_DNA"/>
</dbReference>
<dbReference type="InterPro" id="IPR043519">
    <property type="entry name" value="NT_sf"/>
</dbReference>
<comment type="caution">
    <text evidence="2">The sequence shown here is derived from an EMBL/GenBank/DDBJ whole genome shotgun (WGS) entry which is preliminary data.</text>
</comment>
<dbReference type="SUPFAM" id="SSF81301">
    <property type="entry name" value="Nucleotidyltransferase"/>
    <property type="match status" value="1"/>
</dbReference>
<dbReference type="Gene3D" id="3.30.460.10">
    <property type="entry name" value="Beta Polymerase, domain 2"/>
    <property type="match status" value="1"/>
</dbReference>
<dbReference type="Pfam" id="PF01909">
    <property type="entry name" value="NTP_transf_2"/>
    <property type="match status" value="1"/>
</dbReference>
<dbReference type="Proteomes" id="UP001204798">
    <property type="component" value="Unassembled WGS sequence"/>
</dbReference>
<dbReference type="CDD" id="cd05403">
    <property type="entry name" value="NT_KNTase_like"/>
    <property type="match status" value="1"/>
</dbReference>
<dbReference type="PROSITE" id="PS50910">
    <property type="entry name" value="HEPN"/>
    <property type="match status" value="1"/>
</dbReference>
<evidence type="ECO:0000313" key="2">
    <source>
        <dbReference type="EMBL" id="MCS3919374.1"/>
    </source>
</evidence>
<proteinExistence type="predicted"/>
<dbReference type="PANTHER" id="PTHR43449">
    <property type="entry name" value="NUCLEOTIDYLTRANSFERASE"/>
    <property type="match status" value="1"/>
</dbReference>
<dbReference type="SMART" id="SM00748">
    <property type="entry name" value="HEPN"/>
    <property type="match status" value="1"/>
</dbReference>
<gene>
    <name evidence="2" type="ORF">M2350_001787</name>
</gene>
<reference evidence="2 3" key="1">
    <citation type="submission" date="2022-08" db="EMBL/GenBank/DDBJ databases">
        <title>Bacterial and archaeal communities from various locations to study Microbial Dark Matter (Phase II).</title>
        <authorList>
            <person name="Stepanauskas R."/>
        </authorList>
    </citation>
    <scope>NUCLEOTIDE SEQUENCE [LARGE SCALE GENOMIC DNA]</scope>
    <source>
        <strain evidence="2 3">PD1</strain>
    </source>
</reference>
<dbReference type="RefSeq" id="WP_259095738.1">
    <property type="nucleotide sequence ID" value="NZ_CP130454.1"/>
</dbReference>
<dbReference type="PANTHER" id="PTHR43449:SF3">
    <property type="entry name" value="POLYMERASE NUCLEOTIDYL TRANSFERASE DOMAIN-CONTAINING PROTEIN"/>
    <property type="match status" value="1"/>
</dbReference>
<dbReference type="SUPFAM" id="SSF81593">
    <property type="entry name" value="Nucleotidyltransferase substrate binding subunit/domain"/>
    <property type="match status" value="1"/>
</dbReference>
<sequence>MALKLSELEVSLRKAIEPLVSALNPEFVLLFGSFAYGEPHKHGDVDLLIVLPKAPNPDGFSARLDLVMQHLAWSRDLPPYELHIMTIDEFRRELLKRNVFVAEIVRKGMPMFSRKDWDEVLREVETLTEQGELLYPLDWLRWARDDLWRVELFLAHDDVYDAAYHTQQAVEKALKAFLLAQGWQLERTHNLPYLLQLVTQYLPDLLAYEALCQRANQFIGARYPGVVTPPPTREELDNWLPQVRNLIEQVAQAI</sequence>
<protein>
    <submittedName>
        <fullName evidence="2">HEPN domain-containing protein/predicted nucleotidyltransferase</fullName>
    </submittedName>
</protein>
<evidence type="ECO:0000313" key="3">
    <source>
        <dbReference type="Proteomes" id="UP001204798"/>
    </source>
</evidence>